<dbReference type="InterPro" id="IPR043502">
    <property type="entry name" value="DNA/RNA_pol_sf"/>
</dbReference>
<protein>
    <submittedName>
        <fullName evidence="1">Putative reverse transcriptase domain-containing protein</fullName>
    </submittedName>
</protein>
<dbReference type="Gene3D" id="3.10.10.10">
    <property type="entry name" value="HIV Type 1 Reverse Transcriptase, subunit A, domain 1"/>
    <property type="match status" value="1"/>
</dbReference>
<sequence length="193" mass="21870">MLGVNLVFEDELEMRDDVFVLIGEEVAPNSKIPEAMFPLLEEFSDVFPDELPDALPPLCDIQHHIDLKLSSQLSNIPHYRMSPGEHEELRRQVEELVSKGHIRVRMSPCAQPHGPRDLMSLHVSGSVPSKVHDFVEGLPYHGDSSDDDLVGNSRTNFVYPWGNDEGPSIKERALMFLEAQDRVKEKAKKFRDA</sequence>
<reference evidence="1" key="1">
    <citation type="journal article" date="2019" name="Sci. Rep.">
        <title>Draft genome of Tanacetum cinerariifolium, the natural source of mosquito coil.</title>
        <authorList>
            <person name="Yamashiro T."/>
            <person name="Shiraishi A."/>
            <person name="Satake H."/>
            <person name="Nakayama K."/>
        </authorList>
    </citation>
    <scope>NUCLEOTIDE SEQUENCE</scope>
</reference>
<proteinExistence type="predicted"/>
<name>A0A6L2L5C5_TANCI</name>
<keyword evidence="1" id="KW-0695">RNA-directed DNA polymerase</keyword>
<accession>A0A6L2L5C5</accession>
<dbReference type="InterPro" id="IPR050951">
    <property type="entry name" value="Retrovirus_Pol_polyprotein"/>
</dbReference>
<keyword evidence="1" id="KW-0548">Nucleotidyltransferase</keyword>
<organism evidence="1">
    <name type="scientific">Tanacetum cinerariifolium</name>
    <name type="common">Dalmatian daisy</name>
    <name type="synonym">Chrysanthemum cinerariifolium</name>
    <dbReference type="NCBI Taxonomy" id="118510"/>
    <lineage>
        <taxon>Eukaryota</taxon>
        <taxon>Viridiplantae</taxon>
        <taxon>Streptophyta</taxon>
        <taxon>Embryophyta</taxon>
        <taxon>Tracheophyta</taxon>
        <taxon>Spermatophyta</taxon>
        <taxon>Magnoliopsida</taxon>
        <taxon>eudicotyledons</taxon>
        <taxon>Gunneridae</taxon>
        <taxon>Pentapetalae</taxon>
        <taxon>asterids</taxon>
        <taxon>campanulids</taxon>
        <taxon>Asterales</taxon>
        <taxon>Asteraceae</taxon>
        <taxon>Asteroideae</taxon>
        <taxon>Anthemideae</taxon>
        <taxon>Anthemidinae</taxon>
        <taxon>Tanacetum</taxon>
    </lineage>
</organism>
<dbReference type="PANTHER" id="PTHR37984:SF5">
    <property type="entry name" value="PROTEIN NYNRIN-LIKE"/>
    <property type="match status" value="1"/>
</dbReference>
<keyword evidence="1" id="KW-0808">Transferase</keyword>
<dbReference type="AlphaFoldDB" id="A0A6L2L5C5"/>
<dbReference type="GO" id="GO:0003964">
    <property type="term" value="F:RNA-directed DNA polymerase activity"/>
    <property type="evidence" value="ECO:0007669"/>
    <property type="project" value="UniProtKB-KW"/>
</dbReference>
<comment type="caution">
    <text evidence="1">The sequence shown here is derived from an EMBL/GenBank/DDBJ whole genome shotgun (WGS) entry which is preliminary data.</text>
</comment>
<gene>
    <name evidence="1" type="ORF">Tci_029019</name>
</gene>
<dbReference type="EMBL" id="BKCJ010003766">
    <property type="protein sequence ID" value="GEU57041.1"/>
    <property type="molecule type" value="Genomic_DNA"/>
</dbReference>
<dbReference type="SUPFAM" id="SSF56672">
    <property type="entry name" value="DNA/RNA polymerases"/>
    <property type="match status" value="1"/>
</dbReference>
<dbReference type="PANTHER" id="PTHR37984">
    <property type="entry name" value="PROTEIN CBG26694"/>
    <property type="match status" value="1"/>
</dbReference>
<evidence type="ECO:0000313" key="1">
    <source>
        <dbReference type="EMBL" id="GEU57041.1"/>
    </source>
</evidence>